<comment type="caution">
    <text evidence="1">The sequence shown here is derived from an EMBL/GenBank/DDBJ whole genome shotgun (WGS) entry which is preliminary data.</text>
</comment>
<dbReference type="EMBL" id="VSSQ01008505">
    <property type="protein sequence ID" value="MPM39046.1"/>
    <property type="molecule type" value="Genomic_DNA"/>
</dbReference>
<accession>A0A644ZDV7</accession>
<name>A0A644ZDV7_9ZZZZ</name>
<dbReference type="AlphaFoldDB" id="A0A644ZDV7"/>
<organism evidence="1">
    <name type="scientific">bioreactor metagenome</name>
    <dbReference type="NCBI Taxonomy" id="1076179"/>
    <lineage>
        <taxon>unclassified sequences</taxon>
        <taxon>metagenomes</taxon>
        <taxon>ecological metagenomes</taxon>
    </lineage>
</organism>
<evidence type="ECO:0000313" key="1">
    <source>
        <dbReference type="EMBL" id="MPM39046.1"/>
    </source>
</evidence>
<protein>
    <recommendedName>
        <fullName evidence="2">TonB-dependent receptor SusC</fullName>
    </recommendedName>
</protein>
<gene>
    <name evidence="1" type="ORF">SDC9_85677</name>
</gene>
<reference evidence="1" key="1">
    <citation type="submission" date="2019-08" db="EMBL/GenBank/DDBJ databases">
        <authorList>
            <person name="Kucharzyk K."/>
            <person name="Murdoch R.W."/>
            <person name="Higgins S."/>
            <person name="Loffler F."/>
        </authorList>
    </citation>
    <scope>NUCLEOTIDE SEQUENCE</scope>
</reference>
<sequence length="266" mass="30824">MALTARGNFTYSTNKIKNWEQPYQKYDYLSYVDKPYNVLRGYKAIGLFKDELDVMNSPTQFGNVRPGDIKYKDITGDGRITEDDKVPLSYSPFPRLMYGFGGELRVKNFTMGVLFKGTGRTDFFYNNNGFGYIPFYGENIGNVLTMVNEQKNRWTPAWYSGDPSTENPNARFPRLSYGRNQNNDQYSSFWLGDSRYLRLQEVTLNYNFQTTTLRDKLGVSSIDLQFVGSNLAVWDKVKIWDPEQASKNGLEYPIPMTFALQMYINF</sequence>
<evidence type="ECO:0008006" key="2">
    <source>
        <dbReference type="Google" id="ProtNLM"/>
    </source>
</evidence>
<proteinExistence type="predicted"/>